<keyword evidence="2" id="KW-1185">Reference proteome</keyword>
<proteinExistence type="predicted"/>
<feature type="non-terminal residue" evidence="1">
    <location>
        <position position="1"/>
    </location>
</feature>
<feature type="non-terminal residue" evidence="1">
    <location>
        <position position="103"/>
    </location>
</feature>
<sequence length="103" mass="10280">ATDACGNATTTSATYAIQDTVAPTIDTQAADLTVECDGAGNTTDITTWLTNNGGASASDDCSTITWTNDYTALSDDCGLTGAATVTFTATDACGNTATTTATF</sequence>
<evidence type="ECO:0000313" key="1">
    <source>
        <dbReference type="EMBL" id="KJD33202.1"/>
    </source>
</evidence>
<organism evidence="1 2">
    <name type="scientific">Neotamlana nanhaiensis</name>
    <dbReference type="NCBI Taxonomy" id="1382798"/>
    <lineage>
        <taxon>Bacteria</taxon>
        <taxon>Pseudomonadati</taxon>
        <taxon>Bacteroidota</taxon>
        <taxon>Flavobacteriia</taxon>
        <taxon>Flavobacteriales</taxon>
        <taxon>Flavobacteriaceae</taxon>
        <taxon>Neotamlana</taxon>
    </lineage>
</organism>
<accession>A0A0D7W5V3</accession>
<protein>
    <recommendedName>
        <fullName evidence="3">HYR domain-containing protein</fullName>
    </recommendedName>
</protein>
<dbReference type="PATRIC" id="fig|1382798.3.peg.2832"/>
<name>A0A0D7W5V3_9FLAO</name>
<dbReference type="AlphaFoldDB" id="A0A0D7W5V3"/>
<dbReference type="OrthoDB" id="599464at2"/>
<evidence type="ECO:0008006" key="3">
    <source>
        <dbReference type="Google" id="ProtNLM"/>
    </source>
</evidence>
<reference evidence="1 2" key="1">
    <citation type="journal article" date="2015" name="Antonie Van Leeuwenhoek">
        <title>Tamlana nanhaiensis sp. nov., isolated from surface seawater collected from the South China Sea.</title>
        <authorList>
            <person name="Liu X."/>
            <person name="Lai Q."/>
            <person name="Du Y."/>
            <person name="Li G."/>
            <person name="Sun F."/>
            <person name="Shao Z."/>
        </authorList>
    </citation>
    <scope>NUCLEOTIDE SEQUENCE [LARGE SCALE GENOMIC DNA]</scope>
    <source>
        <strain evidence="1 2">FHC16</strain>
    </source>
</reference>
<gene>
    <name evidence="1" type="ORF">PK35_07480</name>
</gene>
<comment type="caution">
    <text evidence="1">The sequence shown here is derived from an EMBL/GenBank/DDBJ whole genome shotgun (WGS) entry which is preliminary data.</text>
</comment>
<dbReference type="RefSeq" id="WP_044626086.1">
    <property type="nucleotide sequence ID" value="NZ_JTDV01000004.1"/>
</dbReference>
<evidence type="ECO:0000313" key="2">
    <source>
        <dbReference type="Proteomes" id="UP000032361"/>
    </source>
</evidence>
<dbReference type="Proteomes" id="UP000032361">
    <property type="component" value="Unassembled WGS sequence"/>
</dbReference>
<dbReference type="EMBL" id="JTDV01000004">
    <property type="protein sequence ID" value="KJD33202.1"/>
    <property type="molecule type" value="Genomic_DNA"/>
</dbReference>